<proteinExistence type="inferred from homology"/>
<comment type="caution">
    <text evidence="4">The sequence shown here is derived from an EMBL/GenBank/DDBJ whole genome shotgun (WGS) entry which is preliminary data.</text>
</comment>
<dbReference type="PANTHER" id="PTHR11604:SF6">
    <property type="entry name" value="PROFILIN-1"/>
    <property type="match status" value="1"/>
</dbReference>
<dbReference type="CDD" id="cd00148">
    <property type="entry name" value="PROF"/>
    <property type="match status" value="1"/>
</dbReference>
<evidence type="ECO:0000313" key="5">
    <source>
        <dbReference type="Proteomes" id="UP001177023"/>
    </source>
</evidence>
<dbReference type="PRINTS" id="PR00392">
    <property type="entry name" value="PROFILIN"/>
</dbReference>
<accession>A0AA36GDH5</accession>
<protein>
    <recommendedName>
        <fullName evidence="2">Profilin</fullName>
    </recommendedName>
</protein>
<dbReference type="Gene3D" id="3.30.450.30">
    <property type="entry name" value="Dynein light chain 2a, cytoplasmic"/>
    <property type="match status" value="1"/>
</dbReference>
<evidence type="ECO:0000313" key="3">
    <source>
        <dbReference type="EMBL" id="CAJ0565437.1"/>
    </source>
</evidence>
<dbReference type="InterPro" id="IPR048278">
    <property type="entry name" value="PFN"/>
</dbReference>
<gene>
    <name evidence="4" type="ORF">MSPICULIGERA_LOCUS22558</name>
    <name evidence="3" type="ORF">MSPICULIGERA_LOCUS4078</name>
</gene>
<sequence length="132" mass="13969">MSGWAAYITNLTAASSHIQKAAIVGFPDAAVWARSEGANQFQATEAELKTLVSGFNNPMEVPARGADLEGVHYIVPRADEKVIFGKQGKSGFFAVKTAKAVLVAIYKGESAEGSEVRAAVEKLAEYLASTGY</sequence>
<dbReference type="InterPro" id="IPR036140">
    <property type="entry name" value="PFN_sf"/>
</dbReference>
<dbReference type="EMBL" id="CATQJA010001039">
    <property type="protein sequence ID" value="CAJ0565437.1"/>
    <property type="molecule type" value="Genomic_DNA"/>
</dbReference>
<dbReference type="PANTHER" id="PTHR11604">
    <property type="entry name" value="PROFILIN"/>
    <property type="match status" value="1"/>
</dbReference>
<keyword evidence="2" id="KW-0009">Actin-binding</keyword>
<dbReference type="Proteomes" id="UP001177023">
    <property type="component" value="Unassembled WGS sequence"/>
</dbReference>
<name>A0AA36GDH5_9BILA</name>
<evidence type="ECO:0000256" key="1">
    <source>
        <dbReference type="ARBA" id="ARBA00010058"/>
    </source>
</evidence>
<dbReference type="Pfam" id="PF00235">
    <property type="entry name" value="Profilin"/>
    <property type="match status" value="1"/>
</dbReference>
<keyword evidence="5" id="KW-1185">Reference proteome</keyword>
<feature type="non-terminal residue" evidence="4">
    <location>
        <position position="1"/>
    </location>
</feature>
<organism evidence="4 5">
    <name type="scientific">Mesorhabditis spiculigera</name>
    <dbReference type="NCBI Taxonomy" id="96644"/>
    <lineage>
        <taxon>Eukaryota</taxon>
        <taxon>Metazoa</taxon>
        <taxon>Ecdysozoa</taxon>
        <taxon>Nematoda</taxon>
        <taxon>Chromadorea</taxon>
        <taxon>Rhabditida</taxon>
        <taxon>Rhabditina</taxon>
        <taxon>Rhabditomorpha</taxon>
        <taxon>Rhabditoidea</taxon>
        <taxon>Rhabditidae</taxon>
        <taxon>Mesorhabditinae</taxon>
        <taxon>Mesorhabditis</taxon>
    </lineage>
</organism>
<comment type="similarity">
    <text evidence="1 2">Belongs to the profilin family.</text>
</comment>
<dbReference type="InterPro" id="IPR005455">
    <property type="entry name" value="PFN_euk"/>
</dbReference>
<dbReference type="EMBL" id="CATQJA010002697">
    <property type="protein sequence ID" value="CAJ0584507.1"/>
    <property type="molecule type" value="Genomic_DNA"/>
</dbReference>
<dbReference type="GO" id="GO:0005938">
    <property type="term" value="C:cell cortex"/>
    <property type="evidence" value="ECO:0007669"/>
    <property type="project" value="TreeGrafter"/>
</dbReference>
<dbReference type="GO" id="GO:0003785">
    <property type="term" value="F:actin monomer binding"/>
    <property type="evidence" value="ECO:0007669"/>
    <property type="project" value="TreeGrafter"/>
</dbReference>
<dbReference type="SUPFAM" id="SSF55770">
    <property type="entry name" value="Profilin (actin-binding protein)"/>
    <property type="match status" value="1"/>
</dbReference>
<evidence type="ECO:0000256" key="2">
    <source>
        <dbReference type="RuleBase" id="RU003909"/>
    </source>
</evidence>
<reference evidence="4" key="1">
    <citation type="submission" date="2023-06" db="EMBL/GenBank/DDBJ databases">
        <authorList>
            <person name="Delattre M."/>
        </authorList>
    </citation>
    <scope>NUCLEOTIDE SEQUENCE</scope>
    <source>
        <strain evidence="4">AF72</strain>
    </source>
</reference>
<evidence type="ECO:0000313" key="4">
    <source>
        <dbReference type="EMBL" id="CAJ0584507.1"/>
    </source>
</evidence>
<dbReference type="SMART" id="SM00392">
    <property type="entry name" value="PROF"/>
    <property type="match status" value="1"/>
</dbReference>
<dbReference type="AlphaFoldDB" id="A0AA36GDH5"/>